<sequence length="962" mass="113056">MIFVIDSTKEPLYGEGGRNPDVGEISKFYQFVRENEQILYPNCRKYSKLLFIIHLYHLKCLHVWSDKSFSMLLDLLRVVLLEENSLPKSYYETKKIILGLGLGYEKIHACPNDCILYWDRYINDQVCSKCGTSRWKTKDEDVQTNGMETSQKRKNLPAKILRWFPLKPRMQRLFMSSKVAESMRWHHEGRLNDGLLRHPADSLARKEFDARYPIFSSDPRNVRLGVASDGFNPFKTMSITHSTWPVMVIPYNLPPWMCMKQSFFMLSLLIPGPKGPRNNIDVYVQPLVRELQDLWENGIETFDAYKKETFQLHAVIMWTINDFSAYVNLSGWSTKGQYACPCCGIETTSRWLHHVKKNCYMCHRRWLAPNHNWRLNSRDFDGTRELRNPPRRIDRSDILRQMDESREKGLVNGAQPWKKKSIFFTLPYWQYNVLRHNLDVMHIEKNVCDNIIGALLNQEGKSKDNYKARADLIDMGIRNMLHLQPSPKSSIMFLPRACYQMTNKEKDVFLGILKNVKTPDECSSSIPRCVHIKQHKIFGLKSYDCHVLMQELIPIALKGTFPDKVTSVLIDFCNFFKQICSKIFSVEFLEQLESQIAVTLCQLETIFPPSFFTIMVHLVIHLAYEAKVAGLVQYRWMYPIERFNRPRRNDDEIDSTLSDNVTFLHPIGRPLGGKRPHKLQIGKRKRVSRTKLGKKETIFREHITVLKRQSRPRRLSQLENDKQHGQKFIEWFQQRIHRLDEQMSPQVTHELRWLARGLSEVVRRYTGNAINGFRFHTKKRERHLKTQNSGVVVKTKTSKDKIDYFGKLTNIIQLDYFGKYKVVLFKCNWVDIKRGVKKDKFGLTLVNFKFLKHTGKNICDDPFVFASQAKMVFYVYDERNKDWPVVLNAKVRDIYDMGDEESNKVEEIPEQIMHDTSEDTRNVIDLVRVEVEDDNGFFEVVVDVDNLGDNENEEEDEWENMF</sequence>
<dbReference type="InterPro" id="IPR025452">
    <property type="entry name" value="DUF4218"/>
</dbReference>
<dbReference type="Proteomes" id="UP000087171">
    <property type="component" value="Unplaced"/>
</dbReference>
<proteinExistence type="predicted"/>
<evidence type="ECO:0000313" key="4">
    <source>
        <dbReference type="RefSeq" id="XP_027186859.1"/>
    </source>
</evidence>
<dbReference type="PaxDb" id="3827-XP_004516186.1"/>
<dbReference type="AlphaFoldDB" id="A0A3Q7WZ26"/>
<gene>
    <name evidence="4" type="primary">LOC113784804</name>
</gene>
<dbReference type="PANTHER" id="PTHR10775:SF185">
    <property type="entry name" value="OS08G0208400 PROTEIN"/>
    <property type="match status" value="1"/>
</dbReference>
<dbReference type="KEGG" id="cam:113784804"/>
<dbReference type="GeneID" id="113784804"/>
<dbReference type="PANTHER" id="PTHR10775">
    <property type="entry name" value="OS08G0208400 PROTEIN"/>
    <property type="match status" value="1"/>
</dbReference>
<organism evidence="3 4">
    <name type="scientific">Cicer arietinum</name>
    <name type="common">Chickpea</name>
    <name type="synonym">Garbanzo</name>
    <dbReference type="NCBI Taxonomy" id="3827"/>
    <lineage>
        <taxon>Eukaryota</taxon>
        <taxon>Viridiplantae</taxon>
        <taxon>Streptophyta</taxon>
        <taxon>Embryophyta</taxon>
        <taxon>Tracheophyta</taxon>
        <taxon>Spermatophyta</taxon>
        <taxon>Magnoliopsida</taxon>
        <taxon>eudicotyledons</taxon>
        <taxon>Gunneridae</taxon>
        <taxon>Pentapetalae</taxon>
        <taxon>rosids</taxon>
        <taxon>fabids</taxon>
        <taxon>Fabales</taxon>
        <taxon>Fabaceae</taxon>
        <taxon>Papilionoideae</taxon>
        <taxon>50 kb inversion clade</taxon>
        <taxon>NPAAA clade</taxon>
        <taxon>Hologalegina</taxon>
        <taxon>IRL clade</taxon>
        <taxon>Cicereae</taxon>
        <taxon>Cicer</taxon>
    </lineage>
</organism>
<dbReference type="InterPro" id="IPR025312">
    <property type="entry name" value="DUF4216"/>
</dbReference>
<feature type="domain" description="DUF4218" evidence="2">
    <location>
        <begin position="579"/>
        <end position="643"/>
    </location>
</feature>
<dbReference type="Pfam" id="PF13952">
    <property type="entry name" value="DUF4216"/>
    <property type="match status" value="1"/>
</dbReference>
<dbReference type="InterPro" id="IPR004242">
    <property type="entry name" value="Transposase_21"/>
</dbReference>
<reference evidence="4" key="1">
    <citation type="submission" date="2025-08" db="UniProtKB">
        <authorList>
            <consortium name="RefSeq"/>
        </authorList>
    </citation>
    <scope>IDENTIFICATION</scope>
    <source>
        <tissue evidence="4">Etiolated seedlings</tissue>
    </source>
</reference>
<dbReference type="RefSeq" id="XP_027186859.1">
    <property type="nucleotide sequence ID" value="XM_027331058.1"/>
</dbReference>
<keyword evidence="3" id="KW-1185">Reference proteome</keyword>
<dbReference type="Pfam" id="PF13960">
    <property type="entry name" value="DUF4218"/>
    <property type="match status" value="1"/>
</dbReference>
<protein>
    <submittedName>
        <fullName evidence="4">Uncharacterized protein LOC113784804</fullName>
    </submittedName>
</protein>
<dbReference type="Pfam" id="PF02992">
    <property type="entry name" value="Transposase_21"/>
    <property type="match status" value="1"/>
</dbReference>
<evidence type="ECO:0000259" key="1">
    <source>
        <dbReference type="Pfam" id="PF13952"/>
    </source>
</evidence>
<feature type="domain" description="DUF4216" evidence="1">
    <location>
        <begin position="812"/>
        <end position="886"/>
    </location>
</feature>
<evidence type="ECO:0000313" key="3">
    <source>
        <dbReference type="Proteomes" id="UP000087171"/>
    </source>
</evidence>
<name>A0A3Q7WZ26_CICAR</name>
<evidence type="ECO:0000259" key="2">
    <source>
        <dbReference type="Pfam" id="PF13960"/>
    </source>
</evidence>
<dbReference type="OrthoDB" id="1878503at2759"/>
<accession>A0A3Q7WZ26</accession>
<dbReference type="STRING" id="3827.A0A3Q7WZ26"/>